<keyword evidence="3" id="KW-0677">Repeat</keyword>
<dbReference type="Pfam" id="PF00096">
    <property type="entry name" value="zf-C2H2"/>
    <property type="match status" value="2"/>
</dbReference>
<evidence type="ECO:0000256" key="4">
    <source>
        <dbReference type="ARBA" id="ARBA00022771"/>
    </source>
</evidence>
<feature type="region of interest" description="Disordered" evidence="8">
    <location>
        <begin position="1"/>
        <end position="35"/>
    </location>
</feature>
<proteinExistence type="predicted"/>
<reference evidence="10" key="1">
    <citation type="submission" date="2021-03" db="EMBL/GenBank/DDBJ databases">
        <title>Draft genome sequence of rust myrtle Austropuccinia psidii MF-1, a brazilian biotype.</title>
        <authorList>
            <person name="Quecine M.C."/>
            <person name="Pachon D.M.R."/>
            <person name="Bonatelli M.L."/>
            <person name="Correr F.H."/>
            <person name="Franceschini L.M."/>
            <person name="Leite T.F."/>
            <person name="Margarido G.R.A."/>
            <person name="Almeida C.A."/>
            <person name="Ferrarezi J.A."/>
            <person name="Labate C.A."/>
        </authorList>
    </citation>
    <scope>NUCLEOTIDE SEQUENCE</scope>
    <source>
        <strain evidence="10">MF-1</strain>
    </source>
</reference>
<feature type="region of interest" description="Disordered" evidence="8">
    <location>
        <begin position="267"/>
        <end position="356"/>
    </location>
</feature>
<dbReference type="InterPro" id="IPR013087">
    <property type="entry name" value="Znf_C2H2_type"/>
</dbReference>
<dbReference type="FunFam" id="3.30.160.60:FF:000358">
    <property type="entry name" value="zinc finger protein 24"/>
    <property type="match status" value="1"/>
</dbReference>
<keyword evidence="11" id="KW-1185">Reference proteome</keyword>
<feature type="compositionally biased region" description="Low complexity" evidence="8">
    <location>
        <begin position="91"/>
        <end position="102"/>
    </location>
</feature>
<dbReference type="GO" id="GO:0005634">
    <property type="term" value="C:nucleus"/>
    <property type="evidence" value="ECO:0007669"/>
    <property type="project" value="UniProtKB-SubCell"/>
</dbReference>
<accession>A0A9Q3EI06</accession>
<dbReference type="SUPFAM" id="SSF57667">
    <property type="entry name" value="beta-beta-alpha zinc fingers"/>
    <property type="match status" value="1"/>
</dbReference>
<feature type="compositionally biased region" description="Basic residues" evidence="8">
    <location>
        <begin position="321"/>
        <end position="338"/>
    </location>
</feature>
<name>A0A9Q3EI06_9BASI</name>
<dbReference type="EMBL" id="AVOT02028917">
    <property type="protein sequence ID" value="MBW0521554.1"/>
    <property type="molecule type" value="Genomic_DNA"/>
</dbReference>
<evidence type="ECO:0000256" key="5">
    <source>
        <dbReference type="ARBA" id="ARBA00022833"/>
    </source>
</evidence>
<evidence type="ECO:0000256" key="2">
    <source>
        <dbReference type="ARBA" id="ARBA00022723"/>
    </source>
</evidence>
<keyword evidence="4 7" id="KW-0863">Zinc-finger</keyword>
<feature type="compositionally biased region" description="Basic and acidic residues" evidence="8">
    <location>
        <begin position="268"/>
        <end position="277"/>
    </location>
</feature>
<dbReference type="InterPro" id="IPR050331">
    <property type="entry name" value="Zinc_finger"/>
</dbReference>
<comment type="caution">
    <text evidence="10">The sequence shown here is derived from an EMBL/GenBank/DDBJ whole genome shotgun (WGS) entry which is preliminary data.</text>
</comment>
<dbReference type="PROSITE" id="PS50157">
    <property type="entry name" value="ZINC_FINGER_C2H2_2"/>
    <property type="match status" value="2"/>
</dbReference>
<evidence type="ECO:0000256" key="7">
    <source>
        <dbReference type="PROSITE-ProRule" id="PRU00042"/>
    </source>
</evidence>
<dbReference type="PANTHER" id="PTHR16515">
    <property type="entry name" value="PR DOMAIN ZINC FINGER PROTEIN"/>
    <property type="match status" value="1"/>
</dbReference>
<comment type="subcellular location">
    <subcellularLocation>
        <location evidence="1">Nucleus</location>
    </subcellularLocation>
</comment>
<feature type="region of interest" description="Disordered" evidence="8">
    <location>
        <begin position="564"/>
        <end position="590"/>
    </location>
</feature>
<dbReference type="Proteomes" id="UP000765509">
    <property type="component" value="Unassembled WGS sequence"/>
</dbReference>
<evidence type="ECO:0000313" key="10">
    <source>
        <dbReference type="EMBL" id="MBW0521554.1"/>
    </source>
</evidence>
<dbReference type="PROSITE" id="PS00028">
    <property type="entry name" value="ZINC_FINGER_C2H2_1"/>
    <property type="match status" value="2"/>
</dbReference>
<keyword evidence="5" id="KW-0862">Zinc</keyword>
<feature type="compositionally biased region" description="Low complexity" evidence="8">
    <location>
        <begin position="339"/>
        <end position="356"/>
    </location>
</feature>
<dbReference type="OrthoDB" id="6077919at2759"/>
<feature type="compositionally biased region" description="Polar residues" evidence="8">
    <location>
        <begin position="124"/>
        <end position="150"/>
    </location>
</feature>
<dbReference type="SMART" id="SM00355">
    <property type="entry name" value="ZnF_C2H2"/>
    <property type="match status" value="2"/>
</dbReference>
<evidence type="ECO:0000256" key="8">
    <source>
        <dbReference type="SAM" id="MobiDB-lite"/>
    </source>
</evidence>
<protein>
    <recommendedName>
        <fullName evidence="9">C2H2-type domain-containing protein</fullName>
    </recommendedName>
</protein>
<evidence type="ECO:0000256" key="1">
    <source>
        <dbReference type="ARBA" id="ARBA00004123"/>
    </source>
</evidence>
<gene>
    <name evidence="10" type="ORF">O181_061269</name>
</gene>
<dbReference type="AlphaFoldDB" id="A0A9Q3EI06"/>
<sequence length="590" mass="65157">MAGPVLSDSPSILSNHNPSNHHYTSPSTSPTDYFTSQPILNQLPLSPLPLLSHCSYNSKPTSLTSNMVVDRPTLPGIASILAFAGHYPRGSSPSSPFSPSHSARPQSSDPIAHSLPALVAAPSRSHNNNKFSSPSCSVTPNLSPSTSHQQPTRRRRRRSSILVDKNIDNHSALIASRSNQHSNHSCQPHPILLDSPQNSAITLHSSPSNVSIPHHLTNQYTTTTNRPCNETRPFHEPDQIINHSKHSSNLRSSPGKHRANVIMGDDTLQQRHSDRNFGRRSRHTPTGLQHLSVANDDIRHPTCPASSTISPSSPNDTCRNQHTHTHPLHPIGRHRRRLSNASASSSSSVSGSTSLSSDFGASLNIGSQTRFNNNSTQPSSLSTSSHSINSTCKEHHLQNRFEPTNTCLPQDDSLGRVVRPEWKTVEDDRRIEAERRWEWRESIVNNVAVHHQRPDLSNNTTHQPEVTSRLQRDGLISSQTSQQHRYQCMEPGCGKTFSRPSSLKIHNYSHTGQKPFKCLRCDRAFSVQSNLKRHQKVHERRNGGGTIRPLGTLNSSGIGITRLSKKENGVAVEESDEEGSEGGMHDQMEE</sequence>
<evidence type="ECO:0000256" key="6">
    <source>
        <dbReference type="ARBA" id="ARBA00023242"/>
    </source>
</evidence>
<feature type="region of interest" description="Disordered" evidence="8">
    <location>
        <begin position="89"/>
        <end position="110"/>
    </location>
</feature>
<feature type="compositionally biased region" description="Polar residues" evidence="8">
    <location>
        <begin position="8"/>
        <end position="35"/>
    </location>
</feature>
<feature type="domain" description="C2H2-type" evidence="9">
    <location>
        <begin position="486"/>
        <end position="515"/>
    </location>
</feature>
<evidence type="ECO:0000313" key="11">
    <source>
        <dbReference type="Proteomes" id="UP000765509"/>
    </source>
</evidence>
<evidence type="ECO:0000259" key="9">
    <source>
        <dbReference type="PROSITE" id="PS50157"/>
    </source>
</evidence>
<dbReference type="GO" id="GO:0010468">
    <property type="term" value="P:regulation of gene expression"/>
    <property type="evidence" value="ECO:0007669"/>
    <property type="project" value="TreeGrafter"/>
</dbReference>
<keyword evidence="2" id="KW-0479">Metal-binding</keyword>
<evidence type="ECO:0000256" key="3">
    <source>
        <dbReference type="ARBA" id="ARBA00022737"/>
    </source>
</evidence>
<keyword evidence="6" id="KW-0539">Nucleus</keyword>
<feature type="domain" description="C2H2-type" evidence="9">
    <location>
        <begin position="516"/>
        <end position="543"/>
    </location>
</feature>
<feature type="region of interest" description="Disordered" evidence="8">
    <location>
        <begin position="123"/>
        <end position="167"/>
    </location>
</feature>
<organism evidence="10 11">
    <name type="scientific">Austropuccinia psidii MF-1</name>
    <dbReference type="NCBI Taxonomy" id="1389203"/>
    <lineage>
        <taxon>Eukaryota</taxon>
        <taxon>Fungi</taxon>
        <taxon>Dikarya</taxon>
        <taxon>Basidiomycota</taxon>
        <taxon>Pucciniomycotina</taxon>
        <taxon>Pucciniomycetes</taxon>
        <taxon>Pucciniales</taxon>
        <taxon>Sphaerophragmiaceae</taxon>
        <taxon>Austropuccinia</taxon>
    </lineage>
</organism>
<dbReference type="GO" id="GO:0008270">
    <property type="term" value="F:zinc ion binding"/>
    <property type="evidence" value="ECO:0007669"/>
    <property type="project" value="UniProtKB-KW"/>
</dbReference>
<dbReference type="InterPro" id="IPR036236">
    <property type="entry name" value="Znf_C2H2_sf"/>
</dbReference>
<feature type="compositionally biased region" description="Polar residues" evidence="8">
    <location>
        <begin position="304"/>
        <end position="320"/>
    </location>
</feature>
<dbReference type="Gene3D" id="3.30.160.60">
    <property type="entry name" value="Classic Zinc Finger"/>
    <property type="match status" value="2"/>
</dbReference>
<dbReference type="PANTHER" id="PTHR16515:SF49">
    <property type="entry name" value="GASTRULA ZINC FINGER PROTEIN XLCGF49.1-LIKE-RELATED"/>
    <property type="match status" value="1"/>
</dbReference>